<evidence type="ECO:0000313" key="1">
    <source>
        <dbReference type="EMBL" id="GFZ13710.1"/>
    </source>
</evidence>
<organism evidence="1 2">
    <name type="scientific">Actinidia rufa</name>
    <dbReference type="NCBI Taxonomy" id="165716"/>
    <lineage>
        <taxon>Eukaryota</taxon>
        <taxon>Viridiplantae</taxon>
        <taxon>Streptophyta</taxon>
        <taxon>Embryophyta</taxon>
        <taxon>Tracheophyta</taxon>
        <taxon>Spermatophyta</taxon>
        <taxon>Magnoliopsida</taxon>
        <taxon>eudicotyledons</taxon>
        <taxon>Gunneridae</taxon>
        <taxon>Pentapetalae</taxon>
        <taxon>asterids</taxon>
        <taxon>Ericales</taxon>
        <taxon>Actinidiaceae</taxon>
        <taxon>Actinidia</taxon>
    </lineage>
</organism>
<comment type="caution">
    <text evidence="1">The sequence shown here is derived from an EMBL/GenBank/DDBJ whole genome shotgun (WGS) entry which is preliminary data.</text>
</comment>
<gene>
    <name evidence="1" type="ORF">Acr_23g0020950</name>
</gene>
<name>A0A7J0GSA5_9ERIC</name>
<evidence type="ECO:0000313" key="2">
    <source>
        <dbReference type="Proteomes" id="UP000585474"/>
    </source>
</evidence>
<accession>A0A7J0GSA5</accession>
<keyword evidence="2" id="KW-1185">Reference proteome</keyword>
<dbReference type="EMBL" id="BJWL01000023">
    <property type="protein sequence ID" value="GFZ13710.1"/>
    <property type="molecule type" value="Genomic_DNA"/>
</dbReference>
<sequence length="136" mass="14835">MGSQPLDQVGINTEVASVIREFTEPIIEDEDIYSEENSTSDFGDEIVSNHPLLLDAAADSSEGLPPTTRRCFTHEIGMGPLTEEQRAEMLSQSLHVSGLRPNVDEHSGQTSGFMPRDTCAVIADAGEDSENIRIFI</sequence>
<proteinExistence type="predicted"/>
<protein>
    <submittedName>
        <fullName evidence="1">Uncharacterized protein</fullName>
    </submittedName>
</protein>
<dbReference type="OrthoDB" id="1722191at2759"/>
<dbReference type="AlphaFoldDB" id="A0A7J0GSA5"/>
<reference evidence="1 2" key="1">
    <citation type="submission" date="2019-07" db="EMBL/GenBank/DDBJ databases">
        <title>De Novo Assembly of kiwifruit Actinidia rufa.</title>
        <authorList>
            <person name="Sugita-Konishi S."/>
            <person name="Sato K."/>
            <person name="Mori E."/>
            <person name="Abe Y."/>
            <person name="Kisaki G."/>
            <person name="Hamano K."/>
            <person name="Suezawa K."/>
            <person name="Otani M."/>
            <person name="Fukuda T."/>
            <person name="Manabe T."/>
            <person name="Gomi K."/>
            <person name="Tabuchi M."/>
            <person name="Akimitsu K."/>
            <person name="Kataoka I."/>
        </authorList>
    </citation>
    <scope>NUCLEOTIDE SEQUENCE [LARGE SCALE GENOMIC DNA]</scope>
    <source>
        <strain evidence="2">cv. Fuchu</strain>
    </source>
</reference>
<dbReference type="Proteomes" id="UP000585474">
    <property type="component" value="Unassembled WGS sequence"/>
</dbReference>